<dbReference type="RefSeq" id="WP_156900811.1">
    <property type="nucleotide sequence ID" value="NZ_CP091521.1"/>
</dbReference>
<accession>A0A8T9MY41</accession>
<dbReference type="AlphaFoldDB" id="A0A8T9MY41"/>
<keyword evidence="2" id="KW-1185">Reference proteome</keyword>
<protein>
    <submittedName>
        <fullName evidence="1">Uncharacterized protein</fullName>
    </submittedName>
</protein>
<name>A0A8T9MY41_9NEIS</name>
<proteinExistence type="predicted"/>
<reference evidence="1" key="2">
    <citation type="submission" date="2024-09" db="EMBL/GenBank/DDBJ databases">
        <authorList>
            <person name="Veyrier F.J."/>
        </authorList>
    </citation>
    <scope>NUCLEOTIDE SEQUENCE</scope>
    <source>
        <strain evidence="1">17694</strain>
    </source>
</reference>
<organism evidence="1 2">
    <name type="scientific">Conchiformibius kuhniae</name>
    <dbReference type="NCBI Taxonomy" id="211502"/>
    <lineage>
        <taxon>Bacteria</taxon>
        <taxon>Pseudomonadati</taxon>
        <taxon>Pseudomonadota</taxon>
        <taxon>Betaproteobacteria</taxon>
        <taxon>Neisseriales</taxon>
        <taxon>Neisseriaceae</taxon>
        <taxon>Conchiformibius</taxon>
    </lineage>
</organism>
<dbReference type="KEGG" id="ckh:LVJ77_04235"/>
<dbReference type="Proteomes" id="UP000831534">
    <property type="component" value="Chromosome"/>
</dbReference>
<evidence type="ECO:0000313" key="2">
    <source>
        <dbReference type="Proteomes" id="UP000831534"/>
    </source>
</evidence>
<reference evidence="1" key="1">
    <citation type="journal article" date="2022" name="Res Sq">
        <title>Evolution of multicellular longitudinally dividing oral cavity symbionts (Neisseriaceae).</title>
        <authorList>
            <person name="Nyongesa S."/>
            <person name="Weber P."/>
            <person name="Bernet E."/>
            <person name="Pullido F."/>
            <person name="Nieckarz M."/>
            <person name="Delaby M."/>
            <person name="Nieves C."/>
            <person name="Viehboeck T."/>
            <person name="Krause N."/>
            <person name="Rivera-Millot A."/>
            <person name="Nakamura A."/>
            <person name="Vischer N."/>
            <person name="VanNieuwenhze M."/>
            <person name="Brun Y."/>
            <person name="Cava F."/>
            <person name="Bulgheresi S."/>
            <person name="Veyrier F."/>
        </authorList>
    </citation>
    <scope>NUCLEOTIDE SEQUENCE</scope>
    <source>
        <strain evidence="1">17694</strain>
    </source>
</reference>
<gene>
    <name evidence="1" type="ORF">LVJ77_04235</name>
</gene>
<sequence>MVGTTGITHPAANLPATRTAAIIRAVAVLPDVAMFAAPHAPFTAAATRAAALPFCHKPVSQRAFLPFFSR</sequence>
<dbReference type="EMBL" id="CP091521">
    <property type="protein sequence ID" value="UOP05398.1"/>
    <property type="molecule type" value="Genomic_DNA"/>
</dbReference>
<evidence type="ECO:0000313" key="1">
    <source>
        <dbReference type="EMBL" id="UOP05398.1"/>
    </source>
</evidence>